<keyword evidence="1" id="KW-0812">Transmembrane</keyword>
<dbReference type="Proteomes" id="UP000252415">
    <property type="component" value="Unassembled WGS sequence"/>
</dbReference>
<feature type="transmembrane region" description="Helical" evidence="1">
    <location>
        <begin position="277"/>
        <end position="300"/>
    </location>
</feature>
<dbReference type="AlphaFoldDB" id="A0A368W681"/>
<keyword evidence="1" id="KW-0472">Membrane</keyword>
<dbReference type="InterPro" id="IPR025238">
    <property type="entry name" value="DUF4184"/>
</dbReference>
<dbReference type="RefSeq" id="WP_114379060.1">
    <property type="nucleotide sequence ID" value="NZ_QPJD01000003.1"/>
</dbReference>
<comment type="caution">
    <text evidence="2">The sequence shown here is derived from an EMBL/GenBank/DDBJ whole genome shotgun (WGS) entry which is preliminary data.</text>
</comment>
<organism evidence="2 3">
    <name type="scientific">Paenibacillus prosopidis</name>
    <dbReference type="NCBI Taxonomy" id="630520"/>
    <lineage>
        <taxon>Bacteria</taxon>
        <taxon>Bacillati</taxon>
        <taxon>Bacillota</taxon>
        <taxon>Bacilli</taxon>
        <taxon>Bacillales</taxon>
        <taxon>Paenibacillaceae</taxon>
        <taxon>Paenibacillus</taxon>
    </lineage>
</organism>
<feature type="transmembrane region" description="Helical" evidence="1">
    <location>
        <begin position="106"/>
        <end position="123"/>
    </location>
</feature>
<feature type="transmembrane region" description="Helical" evidence="1">
    <location>
        <begin position="148"/>
        <end position="171"/>
    </location>
</feature>
<feature type="transmembrane region" description="Helical" evidence="1">
    <location>
        <begin position="197"/>
        <end position="215"/>
    </location>
</feature>
<keyword evidence="1" id="KW-1133">Transmembrane helix</keyword>
<feature type="transmembrane region" description="Helical" evidence="1">
    <location>
        <begin position="254"/>
        <end position="271"/>
    </location>
</feature>
<dbReference type="OrthoDB" id="8481923at2"/>
<dbReference type="Pfam" id="PF13803">
    <property type="entry name" value="DUF4184"/>
    <property type="match status" value="1"/>
</dbReference>
<evidence type="ECO:0000313" key="3">
    <source>
        <dbReference type="Proteomes" id="UP000252415"/>
    </source>
</evidence>
<sequence>MPFTLSHPLYAAPLKKAIPSLSVTGLVLGSMAPDIEYFIAMQPLRTIGHSLEGFFLITLPTCIAFAYAFHRVIKPVLPHFLPSIAEIDRFAYHSIRPWRLTTGAEWFLFCVSLLIGFASHVFMDNWTHSSGWFVQRIPFLHKIIAGDYVYHILQLSLSVLGAAVPALYFIYRWYDWYRNSKNNASDWMVLRPFKQQWLLLIFFSLLFLFGKLILSGSFFSLSIWVVAPITASILGLYIATMLDFTMHSNQSARGVWFTLALLGIIAIYKLLTYKAEFSVWLWIIFIWALSIVILLSSIYCHPNKQSN</sequence>
<dbReference type="EMBL" id="QPJD01000003">
    <property type="protein sequence ID" value="RCW50212.1"/>
    <property type="molecule type" value="Genomic_DNA"/>
</dbReference>
<keyword evidence="3" id="KW-1185">Reference proteome</keyword>
<evidence type="ECO:0000256" key="1">
    <source>
        <dbReference type="SAM" id="Phobius"/>
    </source>
</evidence>
<gene>
    <name evidence="2" type="ORF">DFP97_103230</name>
</gene>
<proteinExistence type="predicted"/>
<protein>
    <submittedName>
        <fullName evidence="2">Uncharacterized protein DUF4184</fullName>
    </submittedName>
</protein>
<accession>A0A368W681</accession>
<evidence type="ECO:0000313" key="2">
    <source>
        <dbReference type="EMBL" id="RCW50212.1"/>
    </source>
</evidence>
<feature type="transmembrane region" description="Helical" evidence="1">
    <location>
        <begin position="221"/>
        <end position="242"/>
    </location>
</feature>
<feature type="transmembrane region" description="Helical" evidence="1">
    <location>
        <begin position="51"/>
        <end position="69"/>
    </location>
</feature>
<reference evidence="2 3" key="1">
    <citation type="submission" date="2018-07" db="EMBL/GenBank/DDBJ databases">
        <title>Genomic Encyclopedia of Type Strains, Phase III (KMG-III): the genomes of soil and plant-associated and newly described type strains.</title>
        <authorList>
            <person name="Whitman W."/>
        </authorList>
    </citation>
    <scope>NUCLEOTIDE SEQUENCE [LARGE SCALE GENOMIC DNA]</scope>
    <source>
        <strain evidence="2 3">CECT 7506</strain>
    </source>
</reference>
<name>A0A368W681_9BACL</name>